<dbReference type="EC" id="1.5.5.1" evidence="3"/>
<keyword evidence="11" id="KW-0408">Iron</keyword>
<evidence type="ECO:0000256" key="10">
    <source>
        <dbReference type="ARBA" id="ARBA00023002"/>
    </source>
</evidence>
<dbReference type="Gene3D" id="3.50.50.60">
    <property type="entry name" value="FAD/NAD(P)-binding domain"/>
    <property type="match status" value="1"/>
</dbReference>
<evidence type="ECO:0000256" key="5">
    <source>
        <dbReference type="ARBA" id="ARBA00022630"/>
    </source>
</evidence>
<comment type="cofactor">
    <cofactor evidence="1">
        <name>[4Fe-4S] cluster</name>
        <dbReference type="ChEBI" id="CHEBI:49883"/>
    </cofactor>
</comment>
<dbReference type="GO" id="GO:0046872">
    <property type="term" value="F:metal ion binding"/>
    <property type="evidence" value="ECO:0007669"/>
    <property type="project" value="UniProtKB-KW"/>
</dbReference>
<reference evidence="17" key="1">
    <citation type="journal article" date="2014" name="Nat. Genet.">
        <title>Genome and transcriptome of the porcine whipworm Trichuris suis.</title>
        <authorList>
            <person name="Jex A.R."/>
            <person name="Nejsum P."/>
            <person name="Schwarz E.M."/>
            <person name="Hu L."/>
            <person name="Young N.D."/>
            <person name="Hall R.S."/>
            <person name="Korhonen P.K."/>
            <person name="Liao S."/>
            <person name="Thamsborg S."/>
            <person name="Xia J."/>
            <person name="Xu P."/>
            <person name="Wang S."/>
            <person name="Scheerlinck J.P."/>
            <person name="Hofmann A."/>
            <person name="Sternberg P.W."/>
            <person name="Wang J."/>
            <person name="Gasser R.B."/>
        </authorList>
    </citation>
    <scope>NUCLEOTIDE SEQUENCE [LARGE SCALE GENOMIC DNA]</scope>
    <source>
        <strain evidence="17">DCEP-RM93F</strain>
    </source>
</reference>
<evidence type="ECO:0000259" key="16">
    <source>
        <dbReference type="Pfam" id="PF21162"/>
    </source>
</evidence>
<dbReference type="InterPro" id="IPR007859">
    <property type="entry name" value="ETF-QO/FixX_C"/>
</dbReference>
<evidence type="ECO:0000256" key="13">
    <source>
        <dbReference type="ARBA" id="ARBA00023075"/>
    </source>
</evidence>
<dbReference type="Pfam" id="PF13450">
    <property type="entry name" value="NAD_binding_8"/>
    <property type="match status" value="1"/>
</dbReference>
<evidence type="ECO:0000259" key="14">
    <source>
        <dbReference type="Pfam" id="PF02709"/>
    </source>
</evidence>
<dbReference type="Gene3D" id="3.30.9.90">
    <property type="match status" value="1"/>
</dbReference>
<evidence type="ECO:0000256" key="3">
    <source>
        <dbReference type="ARBA" id="ARBA00012696"/>
    </source>
</evidence>
<dbReference type="PANTHER" id="PTHR10617">
    <property type="entry name" value="ELECTRON TRANSFER FLAVOPROTEIN-UBIQUINONE OXIDOREDUCTASE"/>
    <property type="match status" value="1"/>
</dbReference>
<evidence type="ECO:0000256" key="11">
    <source>
        <dbReference type="ARBA" id="ARBA00023004"/>
    </source>
</evidence>
<feature type="domain" description="Galactosyltransferase C-terminal" evidence="14">
    <location>
        <begin position="860"/>
        <end position="920"/>
    </location>
</feature>
<keyword evidence="12" id="KW-0411">Iron-sulfur</keyword>
<evidence type="ECO:0000313" key="17">
    <source>
        <dbReference type="EMBL" id="KFD61618.1"/>
    </source>
</evidence>
<dbReference type="SUPFAM" id="SSF54373">
    <property type="entry name" value="FAD-linked reductases, C-terminal domain"/>
    <property type="match status" value="1"/>
</dbReference>
<organism evidence="17">
    <name type="scientific">Trichuris suis</name>
    <name type="common">pig whipworm</name>
    <dbReference type="NCBI Taxonomy" id="68888"/>
    <lineage>
        <taxon>Eukaryota</taxon>
        <taxon>Metazoa</taxon>
        <taxon>Ecdysozoa</taxon>
        <taxon>Nematoda</taxon>
        <taxon>Enoplea</taxon>
        <taxon>Dorylaimia</taxon>
        <taxon>Trichinellida</taxon>
        <taxon>Trichuridae</taxon>
        <taxon>Trichuris</taxon>
    </lineage>
</organism>
<protein>
    <recommendedName>
        <fullName evidence="3">electron-transferring-flavoprotein dehydrogenase</fullName>
        <ecNumber evidence="3">1.5.5.1</ecNumber>
    </recommendedName>
</protein>
<dbReference type="Pfam" id="PF21162">
    <property type="entry name" value="ETFQO_UQ-bd"/>
    <property type="match status" value="1"/>
</dbReference>
<evidence type="ECO:0000256" key="6">
    <source>
        <dbReference type="ARBA" id="ARBA00022679"/>
    </source>
</evidence>
<dbReference type="InterPro" id="IPR027791">
    <property type="entry name" value="Galactosyl_T_C"/>
</dbReference>
<keyword evidence="4" id="KW-0813">Transport</keyword>
<dbReference type="Proteomes" id="UP000030758">
    <property type="component" value="Unassembled WGS sequence"/>
</dbReference>
<dbReference type="GO" id="GO:0004174">
    <property type="term" value="F:electron-transferring-flavoprotein dehydrogenase activity"/>
    <property type="evidence" value="ECO:0007669"/>
    <property type="project" value="UniProtKB-EC"/>
</dbReference>
<dbReference type="GO" id="GO:0016740">
    <property type="term" value="F:transferase activity"/>
    <property type="evidence" value="ECO:0007669"/>
    <property type="project" value="UniProtKB-KW"/>
</dbReference>
<keyword evidence="8" id="KW-0274">FAD</keyword>
<keyword evidence="6" id="KW-0808">Transferase</keyword>
<dbReference type="GO" id="GO:0005743">
    <property type="term" value="C:mitochondrial inner membrane"/>
    <property type="evidence" value="ECO:0007669"/>
    <property type="project" value="TreeGrafter"/>
</dbReference>
<evidence type="ECO:0000259" key="15">
    <source>
        <dbReference type="Pfam" id="PF05187"/>
    </source>
</evidence>
<keyword evidence="10" id="KW-0560">Oxidoreductase</keyword>
<feature type="domain" description="ETF-QO/FixC ubiquinone-binding" evidence="16">
    <location>
        <begin position="210"/>
        <end position="306"/>
    </location>
</feature>
<dbReference type="Gene3D" id="3.90.550.10">
    <property type="entry name" value="Spore Coat Polysaccharide Biosynthesis Protein SpsA, Chain A"/>
    <property type="match status" value="2"/>
</dbReference>
<gene>
    <name evidence="17" type="ORF">M514_26187</name>
</gene>
<proteinExistence type="predicted"/>
<dbReference type="Gene3D" id="3.30.70.20">
    <property type="match status" value="1"/>
</dbReference>
<dbReference type="SUPFAM" id="SSF51905">
    <property type="entry name" value="FAD/NAD(P)-binding domain"/>
    <property type="match status" value="1"/>
</dbReference>
<dbReference type="InterPro" id="IPR036188">
    <property type="entry name" value="FAD/NAD-bd_sf"/>
</dbReference>
<dbReference type="Pfam" id="PF05187">
    <property type="entry name" value="Fer4_ETF_QO"/>
    <property type="match status" value="1"/>
</dbReference>
<evidence type="ECO:0000256" key="4">
    <source>
        <dbReference type="ARBA" id="ARBA00022448"/>
    </source>
</evidence>
<evidence type="ECO:0000256" key="2">
    <source>
        <dbReference type="ARBA" id="ARBA00001974"/>
    </source>
</evidence>
<comment type="cofactor">
    <cofactor evidence="2">
        <name>FAD</name>
        <dbReference type="ChEBI" id="CHEBI:57692"/>
    </cofactor>
</comment>
<dbReference type="AlphaFoldDB" id="A0A085MWM2"/>
<keyword evidence="5" id="KW-0285">Flavoprotein</keyword>
<dbReference type="EMBL" id="KL367617">
    <property type="protein sequence ID" value="KFD61618.1"/>
    <property type="molecule type" value="Genomic_DNA"/>
</dbReference>
<dbReference type="SUPFAM" id="SSF53448">
    <property type="entry name" value="Nucleotide-diphospho-sugar transferases"/>
    <property type="match status" value="1"/>
</dbReference>
<name>A0A085MWM2_9BILA</name>
<dbReference type="InterPro" id="IPR049398">
    <property type="entry name" value="ETF-QO/FixC_UQ-bd"/>
</dbReference>
<feature type="domain" description="ETF-QO/FixX C-terminal" evidence="15">
    <location>
        <begin position="451"/>
        <end position="502"/>
    </location>
</feature>
<keyword evidence="7" id="KW-0479">Metal-binding</keyword>
<evidence type="ECO:0000256" key="9">
    <source>
        <dbReference type="ARBA" id="ARBA00022982"/>
    </source>
</evidence>
<dbReference type="PANTHER" id="PTHR10617:SF107">
    <property type="entry name" value="ELECTRON TRANSFER FLAVOPROTEIN-UBIQUINONE OXIDOREDUCTASE, MITOCHONDRIAL"/>
    <property type="match status" value="1"/>
</dbReference>
<dbReference type="GO" id="GO:0051536">
    <property type="term" value="F:iron-sulfur cluster binding"/>
    <property type="evidence" value="ECO:0007669"/>
    <property type="project" value="UniProtKB-KW"/>
</dbReference>
<evidence type="ECO:0000256" key="12">
    <source>
        <dbReference type="ARBA" id="ARBA00023014"/>
    </source>
</evidence>
<evidence type="ECO:0000256" key="8">
    <source>
        <dbReference type="ARBA" id="ARBA00022827"/>
    </source>
</evidence>
<dbReference type="InterPro" id="IPR029044">
    <property type="entry name" value="Nucleotide-diphossugar_trans"/>
</dbReference>
<keyword evidence="13" id="KW-0830">Ubiquinone</keyword>
<accession>A0A085MWM2</accession>
<dbReference type="Pfam" id="PF02709">
    <property type="entry name" value="Glyco_transf_7C"/>
    <property type="match status" value="1"/>
</dbReference>
<sequence length="997" mass="112104">MSRVSDEVDVVVVGAGPSGLSTAIKLKQLSAASKKDLRVCVVEKASYIGGHTLSGALIKTLALDELFPNWKALGAPVHQKVTKERIGILTKNYRIPVPVIPGLPLKNTNCYIVRLGHLVKWLGEKAEELGVELYPGYAAAEVLYDKSGSVNGIATNDVGIAKDGSPKPTFERGMELRAKCTVFAEGCRGHLTKALNQKLGLREKSDPMTYGIGLKELWELDPAKHRPGYVDHTLGWPLTYDAYGGSFMYHIDDNGHPLCSLGMVVALDYKNTYINPFQELQRYKLHPSIRKFLEGGKRISYGARALNEGGFQAIPKFTFPGGCMVGCTAGFLNPAALKGVHYAMKSGILAAEAIFESLSDSSTPSSTVEPVRFEEKVKNSYIWKDLKAVRNVRPSFNSALGMYGGLLYTGMFYVLGRGLEPWTLKRKEPDNKAIKPSKECRQIDYPKPDNVLTFDLLSSVHLTGTNHEHDQPPHLTLLDDDVPQKTNLPVYDGPEARYCPAAFEVKLARFIVALSVPLIGILGYQSYRVEKEHENHPRQPYIDYDHLYAHRKARRSSNCSLVRLCIPDDHCALPVSDQMCPFSSFCSTFFLLAFLVSDLASYLPERVSRCPIKGPSLQCWPGDTLFGLEKLIDEPEIIFPEDSLTAWARSSEHYKIFPSHFLLRVQNHKELKRRDRGSAYHGFDLLVSDKLGPHRYTLPDSRHPLCLNETYHTDRLPNVSLIINYYNEALSVLIRMVNGILQRTPVVLLHEILLIDDSSDNGRPFIQFEWMLTFDFQVLVFLDSHCEVNVGWLEPLLVRIAEDHTRVVSPVVDHISPSTFDYSASVICRGGFDWLLNFQWLYFSSDFFKVPMNSVNSFRTPAVSGGLIAVNKKFFHQLGEFDSGMDIWGAENIEFSIRVWLCGGSLEIAPCSRVGHVFRAYRPYSVPKGANTAEQNTVRIVRVWLDEYAKNFFAYKPLASKLDVGNLQDRIDLRKRLRCRGFQWYLGQVFPELAASE</sequence>
<keyword evidence="9" id="KW-0249">Electron transport</keyword>
<evidence type="ECO:0000256" key="1">
    <source>
        <dbReference type="ARBA" id="ARBA00001966"/>
    </source>
</evidence>
<dbReference type="InterPro" id="IPR040156">
    <property type="entry name" value="ETF-QO"/>
</dbReference>
<evidence type="ECO:0000256" key="7">
    <source>
        <dbReference type="ARBA" id="ARBA00022723"/>
    </source>
</evidence>